<dbReference type="STRING" id="983966.A0A1E4RXL6"/>
<name>A0A1E4RXL6_CYBJN</name>
<dbReference type="GO" id="GO:0032447">
    <property type="term" value="P:protein urmylation"/>
    <property type="evidence" value="ECO:0007669"/>
    <property type="project" value="UniProtKB-UniRule"/>
</dbReference>
<reference evidence="4 5" key="1">
    <citation type="journal article" date="2016" name="Proc. Natl. Acad. Sci. U.S.A.">
        <title>Comparative genomics of biotechnologically important yeasts.</title>
        <authorList>
            <person name="Riley R."/>
            <person name="Haridas S."/>
            <person name="Wolfe K.H."/>
            <person name="Lopes M.R."/>
            <person name="Hittinger C.T."/>
            <person name="Goeker M."/>
            <person name="Salamov A.A."/>
            <person name="Wisecaver J.H."/>
            <person name="Long T.M."/>
            <person name="Calvey C.H."/>
            <person name="Aerts A.L."/>
            <person name="Barry K.W."/>
            <person name="Choi C."/>
            <person name="Clum A."/>
            <person name="Coughlan A.Y."/>
            <person name="Deshpande S."/>
            <person name="Douglass A.P."/>
            <person name="Hanson S.J."/>
            <person name="Klenk H.-P."/>
            <person name="LaButti K.M."/>
            <person name="Lapidus A."/>
            <person name="Lindquist E.A."/>
            <person name="Lipzen A.M."/>
            <person name="Meier-Kolthoff J.P."/>
            <person name="Ohm R.A."/>
            <person name="Otillar R.P."/>
            <person name="Pangilinan J.L."/>
            <person name="Peng Y."/>
            <person name="Rokas A."/>
            <person name="Rosa C.A."/>
            <person name="Scheuner C."/>
            <person name="Sibirny A.A."/>
            <person name="Slot J.C."/>
            <person name="Stielow J.B."/>
            <person name="Sun H."/>
            <person name="Kurtzman C.P."/>
            <person name="Blackwell M."/>
            <person name="Grigoriev I.V."/>
            <person name="Jeffries T.W."/>
        </authorList>
    </citation>
    <scope>NUCLEOTIDE SEQUENCE [LARGE SCALE GENOMIC DNA]</scope>
    <source>
        <strain evidence="5">ATCC 18201 / CBS 1600 / BCRC 20928 / JCM 3617 / NBRC 0987 / NRRL Y-1542</strain>
    </source>
</reference>
<dbReference type="Gene3D" id="3.40.50.620">
    <property type="entry name" value="HUPs"/>
    <property type="match status" value="1"/>
</dbReference>
<dbReference type="EMBL" id="KV453937">
    <property type="protein sequence ID" value="ODV72019.1"/>
    <property type="molecule type" value="Genomic_DNA"/>
</dbReference>
<evidence type="ECO:0000313" key="4">
    <source>
        <dbReference type="EMBL" id="ODV72019.1"/>
    </source>
</evidence>
<dbReference type="Proteomes" id="UP000094389">
    <property type="component" value="Unassembled WGS sequence"/>
</dbReference>
<comment type="pathway">
    <text evidence="3">tRNA modification; 5-methoxycarbonylmethyl-2-thiouridine-tRNA biosynthesis.</text>
</comment>
<dbReference type="PANTHER" id="PTHR20882:SF14">
    <property type="entry name" value="CYTOPLASMIC TRNA 2-THIOLATION PROTEIN 2"/>
    <property type="match status" value="1"/>
</dbReference>
<evidence type="ECO:0000313" key="5">
    <source>
        <dbReference type="Proteomes" id="UP000094389"/>
    </source>
</evidence>
<evidence type="ECO:0000256" key="3">
    <source>
        <dbReference type="HAMAP-Rule" id="MF_03054"/>
    </source>
</evidence>
<dbReference type="Pfam" id="PF10288">
    <property type="entry name" value="CTU2"/>
    <property type="match status" value="1"/>
</dbReference>
<dbReference type="OrthoDB" id="25129at2759"/>
<proteinExistence type="inferred from homology"/>
<dbReference type="HAMAP" id="MF_03054">
    <property type="entry name" value="CTU2"/>
    <property type="match status" value="1"/>
</dbReference>
<dbReference type="GO" id="GO:0016779">
    <property type="term" value="F:nucleotidyltransferase activity"/>
    <property type="evidence" value="ECO:0007669"/>
    <property type="project" value="UniProtKB-UniRule"/>
</dbReference>
<dbReference type="GO" id="GO:0016783">
    <property type="term" value="F:sulfurtransferase activity"/>
    <property type="evidence" value="ECO:0007669"/>
    <property type="project" value="TreeGrafter"/>
</dbReference>
<comment type="function">
    <text evidence="3">Plays a central role in 2-thiolation of mcm(5)S(2)U at tRNA wobble positions of tRNA(Lys), tRNA(Glu) and tRNA(Gln). May act by forming a heterodimer with NCS6 that ligates sulfur from thiocarboxylated URM1 onto the uridine of tRNAs at wobble position. Prior mcm(5) tRNA modification by the elongator complex is required for 2-thiolation. May also be involved in protein urmylation.</text>
</comment>
<dbReference type="GO" id="GO:0005829">
    <property type="term" value="C:cytosol"/>
    <property type="evidence" value="ECO:0007669"/>
    <property type="project" value="TreeGrafter"/>
</dbReference>
<dbReference type="GeneID" id="30990003"/>
<dbReference type="OMA" id="KQRKQMM"/>
<comment type="similarity">
    <text evidence="3">Belongs to the CTU2/NCS2 family.</text>
</comment>
<dbReference type="SUPFAM" id="SSF52402">
    <property type="entry name" value="Adenine nucleotide alpha hydrolases-like"/>
    <property type="match status" value="1"/>
</dbReference>
<dbReference type="UniPathway" id="UPA00988"/>
<dbReference type="InterPro" id="IPR019407">
    <property type="entry name" value="CTU2"/>
</dbReference>
<dbReference type="GO" id="GO:0000049">
    <property type="term" value="F:tRNA binding"/>
    <property type="evidence" value="ECO:0007669"/>
    <property type="project" value="InterPro"/>
</dbReference>
<keyword evidence="1 3" id="KW-0963">Cytoplasm</keyword>
<gene>
    <name evidence="3" type="primary">NCS2</name>
    <name evidence="3" type="synonym">CTU2</name>
    <name evidence="4" type="ORF">CYBJADRAFT_169036</name>
</gene>
<dbReference type="GO" id="GO:0002143">
    <property type="term" value="P:tRNA wobble position uridine thiolation"/>
    <property type="evidence" value="ECO:0007669"/>
    <property type="project" value="TreeGrafter"/>
</dbReference>
<dbReference type="RefSeq" id="XP_020069058.1">
    <property type="nucleotide sequence ID" value="XM_020215607.1"/>
</dbReference>
<dbReference type="PANTHER" id="PTHR20882">
    <property type="entry name" value="CYTOPLASMIC TRNA 2-THIOLATION PROTEIN 2"/>
    <property type="match status" value="1"/>
</dbReference>
<evidence type="ECO:0000256" key="1">
    <source>
        <dbReference type="ARBA" id="ARBA00022490"/>
    </source>
</evidence>
<dbReference type="InterPro" id="IPR014729">
    <property type="entry name" value="Rossmann-like_a/b/a_fold"/>
</dbReference>
<evidence type="ECO:0000256" key="2">
    <source>
        <dbReference type="ARBA" id="ARBA00022694"/>
    </source>
</evidence>
<comment type="subcellular location">
    <subcellularLocation>
        <location evidence="3">Cytoplasm</location>
    </subcellularLocation>
</comment>
<sequence>MDTGKCSRCKDNEATVLSRRELFCQDCFIRFICGKQRKHMGSDRYKVKFSDDVKREKVILPMSYGKSSLVLLDILISMFEEQTKNPRAKIGFEVDVVHINDSKVISYQNEVGSVLRKLKNHYALEKYPITFTDVGIESILNTGDVSSLTLHKDFTSTSTRGSSSVTMDDIFEGCPNRASKKDILDVIVKQLIERYAVAKGATSILWAHSMTSLADEVIALTVKGRGSEIFKQLTDGVVPFGESEIDVVHPLRDCSLGEIEKFVQMKGLEEFLLVPSDSPERMMNKQKTINEVVENYFKTVDSSDDNIVSTVVKTGAKLGEPRNFDGKVCSICNGKIYNDPMNWLKNITHHSNLPPETEVEKESLREWLDMNTQTGITDQESASTNEIDLCYGCAVTVGGFKQGKIEWPVRRDAKHEVEAILSEFIIDEE</sequence>
<organism evidence="4 5">
    <name type="scientific">Cyberlindnera jadinii (strain ATCC 18201 / CBS 1600 / BCRC 20928 / JCM 3617 / NBRC 0987 / NRRL Y-1542)</name>
    <name type="common">Torula yeast</name>
    <name type="synonym">Candida utilis</name>
    <dbReference type="NCBI Taxonomy" id="983966"/>
    <lineage>
        <taxon>Eukaryota</taxon>
        <taxon>Fungi</taxon>
        <taxon>Dikarya</taxon>
        <taxon>Ascomycota</taxon>
        <taxon>Saccharomycotina</taxon>
        <taxon>Saccharomycetes</taxon>
        <taxon>Phaffomycetales</taxon>
        <taxon>Phaffomycetaceae</taxon>
        <taxon>Cyberlindnera</taxon>
    </lineage>
</organism>
<accession>A0A1E4RXL6</accession>
<protein>
    <recommendedName>
        <fullName evidence="3">Cytoplasmic tRNA 2-thiolation protein 2</fullName>
    </recommendedName>
</protein>
<keyword evidence="5" id="KW-1185">Reference proteome</keyword>
<keyword evidence="2 3" id="KW-0819">tRNA processing</keyword>
<dbReference type="AlphaFoldDB" id="A0A1E4RXL6"/>